<accession>A0AAN9B462</accession>
<feature type="compositionally biased region" description="Basic and acidic residues" evidence="1">
    <location>
        <begin position="490"/>
        <end position="521"/>
    </location>
</feature>
<dbReference type="AlphaFoldDB" id="A0AAN9B462"/>
<evidence type="ECO:0000313" key="2">
    <source>
        <dbReference type="EMBL" id="KAK7098970.1"/>
    </source>
</evidence>
<feature type="compositionally biased region" description="Acidic residues" evidence="1">
    <location>
        <begin position="673"/>
        <end position="703"/>
    </location>
</feature>
<feature type="region of interest" description="Disordered" evidence="1">
    <location>
        <begin position="348"/>
        <end position="393"/>
    </location>
</feature>
<sequence length="703" mass="77239">MKAAHGSQPAPRQHGNYARNYSASVNPGLNISSSANPKMVMPPFLRLDSTGEVSSEDGPAVQSKGIHRHRTPVYQFHRQGVSTSVCNGFLGNWMPHLTPQKPGLSSNQLTVSPQTMAQGGISALDQLIDSRQSVNCVARQAMPSTVKMAHPSGLQRPSQYKNWGVNVMMAHGYPWLPQGVFPCHLFDAFHSGSQLWQPPSSGHFPLQTGAPNLVGTLLNTCEPFAMQSYHHPHPVPPLGCKPMHEKVTNSSPHSDFKTPVLHPKSGMYTPKPDNIEQSMTAGCDKSTSVSHSEVKVLVKCDSPPDSQDLITVSHCTSGALEPSIRLCKDCDQEISAEPLQEKNMAAIHSSMQKSQHLPSKPSPAEEESIAEPSFSHDLQNDDASSSVDSGITADCLDNQEDTAIRIVPNVVCSMEEPQNVQFQCGGLSGWSEVDVDTASSDDDSQDDDADSDDQDDESDNEVDLESQAEAMNCFRVCELSEANFLHKKSKEKEIDQENNAEQKRSPPKPDREANRRWDMHHPQRVPPGRTSKVQFACGNDVDEVHTIERETLTVMEIQKLRDISKQHNGRARHILRMKSSKCDFEEDDKCQGDRMSSSGGLYSNDSGVDVCDGASDVQVNSGVGEQKQSAAVKLLKHPNDAKEKTDVDDDSEEENDDYGVAFWSESSVSTESEKEDGDESEDEKDNDEEVEEDDGFVIEFGNE</sequence>
<evidence type="ECO:0000256" key="1">
    <source>
        <dbReference type="SAM" id="MobiDB-lite"/>
    </source>
</evidence>
<feature type="region of interest" description="Disordered" evidence="1">
    <location>
        <begin position="431"/>
        <end position="464"/>
    </location>
</feature>
<comment type="caution">
    <text evidence="2">The sequence shown here is derived from an EMBL/GenBank/DDBJ whole genome shotgun (WGS) entry which is preliminary data.</text>
</comment>
<gene>
    <name evidence="2" type="ORF">V1264_003178</name>
</gene>
<feature type="compositionally biased region" description="Acidic residues" evidence="1">
    <location>
        <begin position="433"/>
        <end position="464"/>
    </location>
</feature>
<evidence type="ECO:0000313" key="3">
    <source>
        <dbReference type="Proteomes" id="UP001374579"/>
    </source>
</evidence>
<reference evidence="2 3" key="1">
    <citation type="submission" date="2024-02" db="EMBL/GenBank/DDBJ databases">
        <title>Chromosome-scale genome assembly of the rough periwinkle Littorina saxatilis.</title>
        <authorList>
            <person name="De Jode A."/>
            <person name="Faria R."/>
            <person name="Formenti G."/>
            <person name="Sims Y."/>
            <person name="Smith T.P."/>
            <person name="Tracey A."/>
            <person name="Wood J.M.D."/>
            <person name="Zagrodzka Z.B."/>
            <person name="Johannesson K."/>
            <person name="Butlin R.K."/>
            <person name="Leder E.H."/>
        </authorList>
    </citation>
    <scope>NUCLEOTIDE SEQUENCE [LARGE SCALE GENOMIC DNA]</scope>
    <source>
        <strain evidence="2">Snail1</strain>
        <tissue evidence="2">Muscle</tissue>
    </source>
</reference>
<name>A0AAN9B462_9CAEN</name>
<keyword evidence="3" id="KW-1185">Reference proteome</keyword>
<dbReference type="Proteomes" id="UP001374579">
    <property type="component" value="Unassembled WGS sequence"/>
</dbReference>
<protein>
    <submittedName>
        <fullName evidence="2">Uncharacterized protein</fullName>
    </submittedName>
</protein>
<feature type="compositionally biased region" description="Acidic residues" evidence="1">
    <location>
        <begin position="646"/>
        <end position="657"/>
    </location>
</feature>
<feature type="region of interest" description="Disordered" evidence="1">
    <location>
        <begin position="1"/>
        <end position="21"/>
    </location>
</feature>
<organism evidence="2 3">
    <name type="scientific">Littorina saxatilis</name>
    <dbReference type="NCBI Taxonomy" id="31220"/>
    <lineage>
        <taxon>Eukaryota</taxon>
        <taxon>Metazoa</taxon>
        <taxon>Spiralia</taxon>
        <taxon>Lophotrochozoa</taxon>
        <taxon>Mollusca</taxon>
        <taxon>Gastropoda</taxon>
        <taxon>Caenogastropoda</taxon>
        <taxon>Littorinimorpha</taxon>
        <taxon>Littorinoidea</taxon>
        <taxon>Littorinidae</taxon>
        <taxon>Littorina</taxon>
    </lineage>
</organism>
<feature type="compositionally biased region" description="Polar residues" evidence="1">
    <location>
        <begin position="619"/>
        <end position="629"/>
    </location>
</feature>
<feature type="region of interest" description="Disordered" evidence="1">
    <location>
        <begin position="619"/>
        <end position="703"/>
    </location>
</feature>
<feature type="region of interest" description="Disordered" evidence="1">
    <location>
        <begin position="488"/>
        <end position="532"/>
    </location>
</feature>
<proteinExistence type="predicted"/>
<dbReference type="EMBL" id="JBAMIC010000012">
    <property type="protein sequence ID" value="KAK7098970.1"/>
    <property type="molecule type" value="Genomic_DNA"/>
</dbReference>